<reference evidence="1 2" key="1">
    <citation type="submission" date="2020-07" db="EMBL/GenBank/DDBJ databases">
        <title>Complete genome sequence of Klebsiella pneumoniae phage Miami.</title>
        <authorList>
            <person name="Mora D.A."/>
            <person name="Lessor L."/>
            <person name="Gill J."/>
            <person name="Liu M."/>
        </authorList>
    </citation>
    <scope>NUCLEOTIDE SEQUENCE [LARGE SCALE GENOMIC DNA]</scope>
</reference>
<dbReference type="Proteomes" id="UP000662782">
    <property type="component" value="Segment"/>
</dbReference>
<name>A0A873WCM0_9CAUD</name>
<evidence type="ECO:0000313" key="2">
    <source>
        <dbReference type="Proteomes" id="UP000662782"/>
    </source>
</evidence>
<evidence type="ECO:0000313" key="1">
    <source>
        <dbReference type="EMBL" id="QPB09127.1"/>
    </source>
</evidence>
<accession>A0A873WCM0</accession>
<dbReference type="EMBL" id="MT701590">
    <property type="protein sequence ID" value="QPB09127.1"/>
    <property type="molecule type" value="Genomic_DNA"/>
</dbReference>
<organism evidence="1 2">
    <name type="scientific">Klebsiella phage Miami</name>
    <dbReference type="NCBI Taxonomy" id="2767581"/>
    <lineage>
        <taxon>Viruses</taxon>
        <taxon>Duplodnaviria</taxon>
        <taxon>Heunggongvirae</taxon>
        <taxon>Uroviricota</taxon>
        <taxon>Caudoviricetes</taxon>
        <taxon>Chimalliviridae</taxon>
        <taxon>Miamivirus</taxon>
        <taxon>Miamivirus miami</taxon>
    </lineage>
</organism>
<protein>
    <submittedName>
        <fullName evidence="1">Putative structural protein</fullName>
    </submittedName>
</protein>
<sequence length="448" mass="50234">MIPVNISNVLEQAKQVAATKRATISTLELTLITPELHYPVPNVQRLSKSSNFLEDGTDIWAINFLMQPGVFLKQILPYKDNLLVDLVESTGLNRTLRRLRATIPMDVNPQTSSDNSVYIDPGVLDQNMVVPVTLILIDTVYEQLRNQPLLDNYLMATTKDVLHNVWSQQGHAIQSNGVNKFKGVDIEEPTDNPRVYRQIMVKHGTRLTRFADYLQNEEGLGIYTRGCGSFYRDGIWYVFPICKPERYGTVKKSLDIYKFPEDVLPVTEQTYGTTANSTLILSTGPSKLLDGTDNLRQNFGAGQQIISSDAISGEAGSHYNNGASVTLRAEKVTEYRTTQRASGQELIDINPTPTNNVFKEITKNAMRDCKVLELNWSNSNPFLITPGAPVKYYFLNEQGTLTIQEGTVISEQTTYYSDSTRPLTPFRKNSVLTILLLPIQNTTITPNN</sequence>
<proteinExistence type="predicted"/>
<keyword evidence="2" id="KW-1185">Reference proteome</keyword>
<gene>
    <name evidence="1" type="ORF">CPT_Miami_032</name>
</gene>